<accession>A0ABP9QEP9</accession>
<evidence type="ECO:0000256" key="4">
    <source>
        <dbReference type="ARBA" id="ARBA00022989"/>
    </source>
</evidence>
<feature type="transmembrane region" description="Helical" evidence="6">
    <location>
        <begin position="419"/>
        <end position="437"/>
    </location>
</feature>
<keyword evidence="5 6" id="KW-0472">Membrane</keyword>
<gene>
    <name evidence="7" type="ORF">GCM10025770_08830</name>
</gene>
<evidence type="ECO:0000256" key="5">
    <source>
        <dbReference type="ARBA" id="ARBA00023136"/>
    </source>
</evidence>
<comment type="caution">
    <text evidence="7">The sequence shown here is derived from an EMBL/GenBank/DDBJ whole genome shotgun (WGS) entry which is preliminary data.</text>
</comment>
<name>A0ABP9QEP9_9RHOO</name>
<dbReference type="Proteomes" id="UP001500547">
    <property type="component" value="Unassembled WGS sequence"/>
</dbReference>
<feature type="transmembrane region" description="Helical" evidence="6">
    <location>
        <begin position="261"/>
        <end position="285"/>
    </location>
</feature>
<dbReference type="InterPro" id="IPR023214">
    <property type="entry name" value="HAD_sf"/>
</dbReference>
<proteinExistence type="predicted"/>
<evidence type="ECO:0000313" key="8">
    <source>
        <dbReference type="Proteomes" id="UP001500547"/>
    </source>
</evidence>
<feature type="transmembrane region" description="Helical" evidence="6">
    <location>
        <begin position="342"/>
        <end position="358"/>
    </location>
</feature>
<keyword evidence="4 6" id="KW-1133">Transmembrane helix</keyword>
<evidence type="ECO:0000256" key="6">
    <source>
        <dbReference type="SAM" id="Phobius"/>
    </source>
</evidence>
<dbReference type="NCBIfam" id="NF006088">
    <property type="entry name" value="PRK08238.1"/>
    <property type="match status" value="1"/>
</dbReference>
<dbReference type="Pfam" id="PF01040">
    <property type="entry name" value="UbiA"/>
    <property type="match status" value="1"/>
</dbReference>
<dbReference type="CDD" id="cd13963">
    <property type="entry name" value="PT_UbiA_2"/>
    <property type="match status" value="1"/>
</dbReference>
<dbReference type="RefSeq" id="WP_345531653.1">
    <property type="nucleotide sequence ID" value="NZ_BAABLD010000005.1"/>
</dbReference>
<dbReference type="InterPro" id="IPR000537">
    <property type="entry name" value="UbiA_prenyltransferase"/>
</dbReference>
<evidence type="ECO:0000256" key="2">
    <source>
        <dbReference type="ARBA" id="ARBA00022475"/>
    </source>
</evidence>
<protein>
    <submittedName>
        <fullName evidence="7">UbiA family prenyltransferase</fullName>
    </submittedName>
</protein>
<dbReference type="InterPro" id="IPR036412">
    <property type="entry name" value="HAD-like_sf"/>
</dbReference>
<dbReference type="InterPro" id="IPR044878">
    <property type="entry name" value="UbiA_sf"/>
</dbReference>
<sequence length="474" mass="52201">MSGQPPSLPPLFVDLDGTLIKTDLLVESALALLKQQPWMLLPMLGWLLRGKAHLKAQIAARVTLESDSLPLHAQFVEYLQAEAANGREIWLATASDARLAQPVADRVGLFRGVIASDGERNMRGSEKLKAIVAISPIFDYAGNATADYPIWEKSRKAIVVNPGSGVETGARARGDVERVFENRPTALRAWIKEARLYQWLKNLLIGVPLLTAHAFNAQSFVTVGVAFLAFGLVASATYMFNDLLDLPSDRRHPRKCRRPFAAGDISITSGIIVMGLLLAAGIAAACWVSPNFLLVLLGYLVVTLSYSLYFKTYMLIDVLLLAGLYTLRIMAGAVAIDVPLSSWLLAFSMFVFLSLALVKRASELVAMEKLEREHAKGRDYGRSDLQTVISLGASAGYLSVLVLALYVDSPYVASHYSRPHLLWLLCPFMLYWISRLWMKTTRGQMHDDPIVFSLRDRGSWASFVAMAAAVLVAM</sequence>
<evidence type="ECO:0000256" key="3">
    <source>
        <dbReference type="ARBA" id="ARBA00022692"/>
    </source>
</evidence>
<keyword evidence="2" id="KW-1003">Cell membrane</keyword>
<feature type="transmembrane region" description="Helical" evidence="6">
    <location>
        <begin position="291"/>
        <end position="309"/>
    </location>
</feature>
<dbReference type="Gene3D" id="3.40.50.1000">
    <property type="entry name" value="HAD superfamily/HAD-like"/>
    <property type="match status" value="1"/>
</dbReference>
<reference evidence="8" key="1">
    <citation type="journal article" date="2019" name="Int. J. Syst. Evol. Microbiol.">
        <title>The Global Catalogue of Microorganisms (GCM) 10K type strain sequencing project: providing services to taxonomists for standard genome sequencing and annotation.</title>
        <authorList>
            <consortium name="The Broad Institute Genomics Platform"/>
            <consortium name="The Broad Institute Genome Sequencing Center for Infectious Disease"/>
            <person name="Wu L."/>
            <person name="Ma J."/>
        </authorList>
    </citation>
    <scope>NUCLEOTIDE SEQUENCE [LARGE SCALE GENOMIC DNA]</scope>
    <source>
        <strain evidence="8">JCM 18715</strain>
    </source>
</reference>
<dbReference type="Gene3D" id="1.10.357.140">
    <property type="entry name" value="UbiA prenyltransferase"/>
    <property type="match status" value="1"/>
</dbReference>
<dbReference type="PANTHER" id="PTHR11048">
    <property type="entry name" value="PRENYLTRANSFERASES"/>
    <property type="match status" value="1"/>
</dbReference>
<comment type="subcellular location">
    <subcellularLocation>
        <location evidence="1">Membrane</location>
        <topology evidence="1">Multi-pass membrane protein</topology>
    </subcellularLocation>
</comment>
<keyword evidence="8" id="KW-1185">Reference proteome</keyword>
<feature type="transmembrane region" description="Helical" evidence="6">
    <location>
        <begin position="388"/>
        <end position="407"/>
    </location>
</feature>
<evidence type="ECO:0000313" key="7">
    <source>
        <dbReference type="EMBL" id="GAA5160726.1"/>
    </source>
</evidence>
<feature type="transmembrane region" description="Helical" evidence="6">
    <location>
        <begin position="316"/>
        <end position="336"/>
    </location>
</feature>
<dbReference type="SUPFAM" id="SSF56784">
    <property type="entry name" value="HAD-like"/>
    <property type="match status" value="1"/>
</dbReference>
<evidence type="ECO:0000256" key="1">
    <source>
        <dbReference type="ARBA" id="ARBA00004141"/>
    </source>
</evidence>
<keyword evidence="3 6" id="KW-0812">Transmembrane</keyword>
<dbReference type="PANTHER" id="PTHR11048:SF5">
    <property type="entry name" value="DECAPRENYL-PHOSPHATE PHOSPHORIBOSYLTRANSFERASE"/>
    <property type="match status" value="1"/>
</dbReference>
<dbReference type="InterPro" id="IPR039653">
    <property type="entry name" value="Prenyltransferase"/>
</dbReference>
<feature type="transmembrane region" description="Helical" evidence="6">
    <location>
        <begin position="221"/>
        <end position="240"/>
    </location>
</feature>
<organism evidence="7 8">
    <name type="scientific">Viridibacterium curvum</name>
    <dbReference type="NCBI Taxonomy" id="1101404"/>
    <lineage>
        <taxon>Bacteria</taxon>
        <taxon>Pseudomonadati</taxon>
        <taxon>Pseudomonadota</taxon>
        <taxon>Betaproteobacteria</taxon>
        <taxon>Rhodocyclales</taxon>
        <taxon>Rhodocyclaceae</taxon>
        <taxon>Viridibacterium</taxon>
    </lineage>
</organism>
<dbReference type="EMBL" id="BAABLD010000005">
    <property type="protein sequence ID" value="GAA5160726.1"/>
    <property type="molecule type" value="Genomic_DNA"/>
</dbReference>